<keyword evidence="6" id="KW-0808">Transferase</keyword>
<dbReference type="AlphaFoldDB" id="A0A934RZK0"/>
<dbReference type="InterPro" id="IPR015422">
    <property type="entry name" value="PyrdxlP-dep_Trfase_small"/>
</dbReference>
<dbReference type="PANTHER" id="PTHR30244">
    <property type="entry name" value="TRANSAMINASE"/>
    <property type="match status" value="1"/>
</dbReference>
<keyword evidence="1 4" id="KW-0663">Pyridoxal phosphate</keyword>
<dbReference type="Gene3D" id="3.40.640.10">
    <property type="entry name" value="Type I PLP-dependent aspartate aminotransferase-like (Major domain)"/>
    <property type="match status" value="1"/>
</dbReference>
<dbReference type="GO" id="GO:0000271">
    <property type="term" value="P:polysaccharide biosynthetic process"/>
    <property type="evidence" value="ECO:0007669"/>
    <property type="project" value="TreeGrafter"/>
</dbReference>
<comment type="similarity">
    <text evidence="2 5">Belongs to the DegT/DnrJ/EryC1 family.</text>
</comment>
<keyword evidence="6" id="KW-0032">Aminotransferase</keyword>
<gene>
    <name evidence="6" type="ORF">JIN87_15170</name>
</gene>
<dbReference type="PANTHER" id="PTHR30244:SF36">
    <property type="entry name" value="3-OXO-GLUCOSE-6-PHOSPHATE:GLUTAMATE AMINOTRANSFERASE"/>
    <property type="match status" value="1"/>
</dbReference>
<evidence type="ECO:0000313" key="6">
    <source>
        <dbReference type="EMBL" id="MBK1878219.1"/>
    </source>
</evidence>
<evidence type="ECO:0000313" key="7">
    <source>
        <dbReference type="Proteomes" id="UP000617628"/>
    </source>
</evidence>
<dbReference type="InterPro" id="IPR000653">
    <property type="entry name" value="DegT/StrS_aminotransferase"/>
</dbReference>
<dbReference type="RefSeq" id="WP_200356431.1">
    <property type="nucleotide sequence ID" value="NZ_JAENIL010000027.1"/>
</dbReference>
<dbReference type="GO" id="GO:0008483">
    <property type="term" value="F:transaminase activity"/>
    <property type="evidence" value="ECO:0007669"/>
    <property type="project" value="UniProtKB-KW"/>
</dbReference>
<protein>
    <submittedName>
        <fullName evidence="6">DegT/DnrJ/EryC1/StrS family aminotransferase</fullName>
    </submittedName>
</protein>
<sequence length="369" mass="39945">MTKVPLVDLHLQHEILADDIEAAIKEVIASGAFIGTAANPFVKKFEHEFASFSQAEHCVGCANGTDAIELALRALEIGPGDEVIVPARTWVSTAESVVLVGATPVFVDSCPTDHTIDPDLIPPAITSRTKAIIPVHLYGQPARMDAICSIAKKHNLYVVEDCAQSHGATFKGKPIGTFGDAGTFSFFPGKNLGALGDAGCIITNNQSIATKTKRISDHGRSGKADHDLIGRNSRLDGIQASILSAKLKHLPEWNKTRQQIAANYISQLQDLPIDLPKIGEEASHVFHLFVIESDDRDTLRQSLSDKGIATGIHYPKPLPHLSVFDSSNEYPVASRQANRVLSLPIYPYMPDQIQQHVIESLKAAFTPSP</sequence>
<feature type="modified residue" description="N6-(pyridoxal phosphate)lysine" evidence="4">
    <location>
        <position position="190"/>
    </location>
</feature>
<dbReference type="Pfam" id="PF01041">
    <property type="entry name" value="DegT_DnrJ_EryC1"/>
    <property type="match status" value="1"/>
</dbReference>
<evidence type="ECO:0000256" key="2">
    <source>
        <dbReference type="ARBA" id="ARBA00037999"/>
    </source>
</evidence>
<dbReference type="SUPFAM" id="SSF53383">
    <property type="entry name" value="PLP-dependent transferases"/>
    <property type="match status" value="1"/>
</dbReference>
<feature type="active site" description="Proton acceptor" evidence="3">
    <location>
        <position position="190"/>
    </location>
</feature>
<keyword evidence="7" id="KW-1185">Reference proteome</keyword>
<dbReference type="Gene3D" id="3.90.1150.10">
    <property type="entry name" value="Aspartate Aminotransferase, domain 1"/>
    <property type="match status" value="1"/>
</dbReference>
<dbReference type="GO" id="GO:0030170">
    <property type="term" value="F:pyridoxal phosphate binding"/>
    <property type="evidence" value="ECO:0007669"/>
    <property type="project" value="TreeGrafter"/>
</dbReference>
<evidence type="ECO:0000256" key="1">
    <source>
        <dbReference type="ARBA" id="ARBA00022898"/>
    </source>
</evidence>
<evidence type="ECO:0000256" key="3">
    <source>
        <dbReference type="PIRSR" id="PIRSR000390-1"/>
    </source>
</evidence>
<dbReference type="CDD" id="cd00616">
    <property type="entry name" value="AHBA_syn"/>
    <property type="match status" value="1"/>
</dbReference>
<dbReference type="PIRSF" id="PIRSF000390">
    <property type="entry name" value="PLP_StrS"/>
    <property type="match status" value="1"/>
</dbReference>
<organism evidence="6 7">
    <name type="scientific">Pelagicoccus mobilis</name>
    <dbReference type="NCBI Taxonomy" id="415221"/>
    <lineage>
        <taxon>Bacteria</taxon>
        <taxon>Pseudomonadati</taxon>
        <taxon>Verrucomicrobiota</taxon>
        <taxon>Opitutia</taxon>
        <taxon>Puniceicoccales</taxon>
        <taxon>Pelagicoccaceae</taxon>
        <taxon>Pelagicoccus</taxon>
    </lineage>
</organism>
<dbReference type="InterPro" id="IPR015424">
    <property type="entry name" value="PyrdxlP-dep_Trfase"/>
</dbReference>
<evidence type="ECO:0000256" key="5">
    <source>
        <dbReference type="RuleBase" id="RU004508"/>
    </source>
</evidence>
<evidence type="ECO:0000256" key="4">
    <source>
        <dbReference type="PIRSR" id="PIRSR000390-2"/>
    </source>
</evidence>
<proteinExistence type="inferred from homology"/>
<dbReference type="Proteomes" id="UP000617628">
    <property type="component" value="Unassembled WGS sequence"/>
</dbReference>
<name>A0A934RZK0_9BACT</name>
<dbReference type="EMBL" id="JAENIL010000027">
    <property type="protein sequence ID" value="MBK1878219.1"/>
    <property type="molecule type" value="Genomic_DNA"/>
</dbReference>
<comment type="caution">
    <text evidence="6">The sequence shown here is derived from an EMBL/GenBank/DDBJ whole genome shotgun (WGS) entry which is preliminary data.</text>
</comment>
<reference evidence="6" key="1">
    <citation type="submission" date="2021-01" db="EMBL/GenBank/DDBJ databases">
        <title>Modified the classification status of verrucomicrobia.</title>
        <authorList>
            <person name="Feng X."/>
        </authorList>
    </citation>
    <scope>NUCLEOTIDE SEQUENCE</scope>
    <source>
        <strain evidence="6">KCTC 13126</strain>
    </source>
</reference>
<accession>A0A934RZK0</accession>
<dbReference type="InterPro" id="IPR015421">
    <property type="entry name" value="PyrdxlP-dep_Trfase_major"/>
</dbReference>